<feature type="domain" description="Nucleolar protein 10-like N-terminal" evidence="1">
    <location>
        <begin position="9"/>
        <end position="221"/>
    </location>
</feature>
<dbReference type="SUPFAM" id="SSF50978">
    <property type="entry name" value="WD40 repeat-like"/>
    <property type="match status" value="1"/>
</dbReference>
<reference evidence="2 3" key="2">
    <citation type="journal article" date="2012" name="Proc. Natl. Acad. Sci. U.S.A.">
        <title>Gain and loss of multiple functionally related, horizontally transferred genes in the reduced genomes of two microsporidian parasites.</title>
        <authorList>
            <person name="Pombert J.-F."/>
            <person name="Selman M."/>
            <person name="Burki F."/>
            <person name="Bardell F.T."/>
            <person name="Farinelli L."/>
            <person name="Solter L.F."/>
            <person name="Whitman D.W."/>
            <person name="Weiss L.M."/>
            <person name="Corradi N."/>
            <person name="Keeling P.J."/>
        </authorList>
    </citation>
    <scope>NUCLEOTIDE SEQUENCE [LARGE SCALE GENOMIC DNA]</scope>
    <source>
        <strain evidence="2 3">ATCC 50506</strain>
    </source>
</reference>
<sequence>MKLEKMSKIKSLGHPASSIDLAISENRRYLLSVGVYKPCVKIYDFENLAQKVERHLESEPARVLSLVPDASKICILRGDRTIEFHAKYGHHEGIRTPTVCFDICLNKFRAELMSGGKGSAVYRFNLDQGRFLRSYAVTIDEIYSIEMNECNGLIGVGGAGGVQFIDQRCKEIVKSVEYNESPSSITFAENGIDFGVGTNEGTVYFHDLRARKELFSVKHDQRIKKVTFNGKILISLDRGALRCCSRTGMVGEYLSSSEMNCLTCDGGVVFIGLDNGEISEMISEDLGEIPQWCKVFGDQVD</sequence>
<dbReference type="Gene3D" id="2.130.10.10">
    <property type="entry name" value="YVTN repeat-like/Quinoprotein amine dehydrogenase"/>
    <property type="match status" value="1"/>
</dbReference>
<dbReference type="InterPro" id="IPR015943">
    <property type="entry name" value="WD40/YVTN_repeat-like_dom_sf"/>
</dbReference>
<dbReference type="PANTHER" id="PTHR14927">
    <property type="entry name" value="NUCLEOLAR PROTEIN 10"/>
    <property type="match status" value="1"/>
</dbReference>
<gene>
    <name evidence="2" type="ORF">Eint_080230</name>
</gene>
<dbReference type="InterPro" id="IPR056551">
    <property type="entry name" value="Beta-prop_NOL10_N"/>
</dbReference>
<dbReference type="AlphaFoldDB" id="E0S8G5"/>
<dbReference type="InterPro" id="IPR040382">
    <property type="entry name" value="NOL10/Enp2"/>
</dbReference>
<organism evidence="2 3">
    <name type="scientific">Encephalitozoon intestinalis (strain ATCC 50506)</name>
    <name type="common">Microsporidian parasite</name>
    <name type="synonym">Septata intestinalis</name>
    <dbReference type="NCBI Taxonomy" id="876142"/>
    <lineage>
        <taxon>Eukaryota</taxon>
        <taxon>Fungi</taxon>
        <taxon>Fungi incertae sedis</taxon>
        <taxon>Microsporidia</taxon>
        <taxon>Unikaryonidae</taxon>
        <taxon>Encephalitozoon</taxon>
    </lineage>
</organism>
<dbReference type="InterPro" id="IPR036322">
    <property type="entry name" value="WD40_repeat_dom_sf"/>
</dbReference>
<dbReference type="GeneID" id="9698143"/>
<name>E0S8G5_ENCIT</name>
<evidence type="ECO:0000313" key="2">
    <source>
        <dbReference type="EMBL" id="ADM11959.1"/>
    </source>
</evidence>
<dbReference type="GO" id="GO:0032040">
    <property type="term" value="C:small-subunit processome"/>
    <property type="evidence" value="ECO:0007669"/>
    <property type="project" value="TreeGrafter"/>
</dbReference>
<proteinExistence type="predicted"/>
<evidence type="ECO:0000259" key="1">
    <source>
        <dbReference type="Pfam" id="PF23098"/>
    </source>
</evidence>
<accession>E0S8G5</accession>
<dbReference type="GO" id="GO:0000462">
    <property type="term" value="P:maturation of SSU-rRNA from tricistronic rRNA transcript (SSU-rRNA, 5.8S rRNA, LSU-rRNA)"/>
    <property type="evidence" value="ECO:0007669"/>
    <property type="project" value="TreeGrafter"/>
</dbReference>
<dbReference type="PANTHER" id="PTHR14927:SF0">
    <property type="entry name" value="NUCLEOLAR PROTEIN 10"/>
    <property type="match status" value="1"/>
</dbReference>
<dbReference type="OrthoDB" id="273340at2759"/>
<protein>
    <submittedName>
        <fullName evidence="2">WD40 domain-containing protein</fullName>
    </submittedName>
</protein>
<dbReference type="GO" id="GO:0030686">
    <property type="term" value="C:90S preribosome"/>
    <property type="evidence" value="ECO:0007669"/>
    <property type="project" value="TreeGrafter"/>
</dbReference>
<keyword evidence="3" id="KW-1185">Reference proteome</keyword>
<reference evidence="2 3" key="1">
    <citation type="journal article" date="2010" name="Nat. Commun.">
        <title>The complete sequence of the smallest known nuclear genome from the microsporidian Encephalitozoon intestinalis.</title>
        <authorList>
            <person name="Corradi N."/>
            <person name="Pombert J.-F."/>
            <person name="Farinelli L."/>
            <person name="Didier E.S."/>
            <person name="Keeling P.J."/>
        </authorList>
    </citation>
    <scope>NUCLEOTIDE SEQUENCE [LARGE SCALE GENOMIC DNA]</scope>
    <source>
        <strain evidence="2 3">ATCC 50506</strain>
    </source>
</reference>
<evidence type="ECO:0000313" key="3">
    <source>
        <dbReference type="Proteomes" id="UP000002313"/>
    </source>
</evidence>
<dbReference type="EMBL" id="CP001949">
    <property type="protein sequence ID" value="ADM11959.1"/>
    <property type="molecule type" value="Genomic_DNA"/>
</dbReference>
<dbReference type="KEGG" id="ein:Eint_080230"/>
<dbReference type="RefSeq" id="XP_003073319.1">
    <property type="nucleotide sequence ID" value="XM_003073273.1"/>
</dbReference>
<dbReference type="HOGENOM" id="CLU_009923_1_0_1"/>
<dbReference type="VEuPathDB" id="MicrosporidiaDB:Eint_080230"/>
<dbReference type="Proteomes" id="UP000002313">
    <property type="component" value="Chromosome VIII"/>
</dbReference>
<dbReference type="Pfam" id="PF23098">
    <property type="entry name" value="Beta-prop_NOL10_N"/>
    <property type="match status" value="1"/>
</dbReference>